<sequence length="315" mass="36329">MHHMPVFTSRRQQKIWEKQQKQNAAKRQKRDSYVNQAPFRHVERQFKTRGPIDVSQVVDFHNLDGNSEQIKENIVQVELAEDLRSLSTLFGVTDNDWMKRAHRAMVLKNVPGLIVIPNPFTPEAQRHIIKNCLSTYARPPNTSSLHAHYHIPAEGIWDLYAREQRGELKKGDPDYYVPKKTASDNNESLYDSDDQGDLESVASETKPAALLGPSELVRKQRWVTLGYQYRWSVKEYDLDQRHPMPEDISNLTRAIVRAVEGVGCEEAAVPWRNKYKGDDFISEAGVINYYQMRDTLMGHVDRSELNMDAPLVSVR</sequence>
<evidence type="ECO:0000313" key="8">
    <source>
        <dbReference type="EMBL" id="KAF7728620.1"/>
    </source>
</evidence>
<reference evidence="8" key="1">
    <citation type="submission" date="2020-01" db="EMBL/GenBank/DDBJ databases">
        <title>Genome Sequencing of Three Apophysomyces-Like Fungal Strains Confirms a Novel Fungal Genus in the Mucoromycota with divergent Burkholderia-like Endosymbiotic Bacteria.</title>
        <authorList>
            <person name="Stajich J.E."/>
            <person name="Macias A.M."/>
            <person name="Carter-House D."/>
            <person name="Lovett B."/>
            <person name="Kasson L.R."/>
            <person name="Berry K."/>
            <person name="Grigoriev I."/>
            <person name="Chang Y."/>
            <person name="Spatafora J."/>
            <person name="Kasson M.T."/>
        </authorList>
    </citation>
    <scope>NUCLEOTIDE SEQUENCE</scope>
    <source>
        <strain evidence="8">NRRL A-21654</strain>
    </source>
</reference>
<dbReference type="Gene3D" id="2.60.120.590">
    <property type="entry name" value="Alpha-ketoglutarate-dependent dioxygenase AlkB-like"/>
    <property type="match status" value="1"/>
</dbReference>
<comment type="cofactor">
    <cofactor evidence="5">
        <name>Fe(2+)</name>
        <dbReference type="ChEBI" id="CHEBI:29033"/>
    </cofactor>
    <text evidence="5">Binds 1 Fe(2+) ion per subunit.</text>
</comment>
<evidence type="ECO:0000256" key="1">
    <source>
        <dbReference type="ARBA" id="ARBA00022723"/>
    </source>
</evidence>
<dbReference type="AlphaFoldDB" id="A0A8H7BWL8"/>
<keyword evidence="2" id="KW-0223">Dioxygenase</keyword>
<evidence type="ECO:0000256" key="3">
    <source>
        <dbReference type="ARBA" id="ARBA00023002"/>
    </source>
</evidence>
<dbReference type="GO" id="GO:0046872">
    <property type="term" value="F:metal ion binding"/>
    <property type="evidence" value="ECO:0007669"/>
    <property type="project" value="UniProtKB-KW"/>
</dbReference>
<feature type="binding site" evidence="5">
    <location>
        <position position="301"/>
    </location>
    <ligand>
        <name>Fe cation</name>
        <dbReference type="ChEBI" id="CHEBI:24875"/>
        <note>catalytic</note>
    </ligand>
</feature>
<organism evidence="8 9">
    <name type="scientific">Apophysomyces ossiformis</name>
    <dbReference type="NCBI Taxonomy" id="679940"/>
    <lineage>
        <taxon>Eukaryota</taxon>
        <taxon>Fungi</taxon>
        <taxon>Fungi incertae sedis</taxon>
        <taxon>Mucoromycota</taxon>
        <taxon>Mucoromycotina</taxon>
        <taxon>Mucoromycetes</taxon>
        <taxon>Mucorales</taxon>
        <taxon>Mucorineae</taxon>
        <taxon>Mucoraceae</taxon>
        <taxon>Apophysomyces</taxon>
    </lineage>
</organism>
<feature type="binding site" evidence="5">
    <location>
        <position position="299"/>
    </location>
    <ligand>
        <name>Fe cation</name>
        <dbReference type="ChEBI" id="CHEBI:24875"/>
        <note>catalytic</note>
    </ligand>
</feature>
<dbReference type="PANTHER" id="PTHR16557">
    <property type="entry name" value="ALKYLATED DNA REPAIR PROTEIN ALKB-RELATED"/>
    <property type="match status" value="1"/>
</dbReference>
<evidence type="ECO:0000259" key="7">
    <source>
        <dbReference type="Pfam" id="PF13532"/>
    </source>
</evidence>
<name>A0A8H7BWL8_9FUNG</name>
<keyword evidence="4 5" id="KW-0408">Iron</keyword>
<protein>
    <recommendedName>
        <fullName evidence="7">Alpha-ketoglutarate-dependent dioxygenase AlkB-like domain-containing protein</fullName>
    </recommendedName>
</protein>
<dbReference type="GO" id="GO:0005634">
    <property type="term" value="C:nucleus"/>
    <property type="evidence" value="ECO:0007669"/>
    <property type="project" value="TreeGrafter"/>
</dbReference>
<keyword evidence="3" id="KW-0560">Oxidoreductase</keyword>
<feature type="region of interest" description="Disordered" evidence="6">
    <location>
        <begin position="170"/>
        <end position="198"/>
    </location>
</feature>
<dbReference type="InterPro" id="IPR004574">
    <property type="entry name" value="Alkb"/>
</dbReference>
<evidence type="ECO:0000256" key="2">
    <source>
        <dbReference type="ARBA" id="ARBA00022964"/>
    </source>
</evidence>
<dbReference type="GO" id="GO:0051213">
    <property type="term" value="F:dioxygenase activity"/>
    <property type="evidence" value="ECO:0007669"/>
    <property type="project" value="UniProtKB-KW"/>
</dbReference>
<accession>A0A8H7BWL8</accession>
<evidence type="ECO:0000256" key="4">
    <source>
        <dbReference type="ARBA" id="ARBA00023004"/>
    </source>
</evidence>
<proteinExistence type="predicted"/>
<evidence type="ECO:0000256" key="6">
    <source>
        <dbReference type="SAM" id="MobiDB-lite"/>
    </source>
</evidence>
<dbReference type="InterPro" id="IPR037151">
    <property type="entry name" value="AlkB-like_sf"/>
</dbReference>
<dbReference type="GO" id="GO:0005737">
    <property type="term" value="C:cytoplasm"/>
    <property type="evidence" value="ECO:0007669"/>
    <property type="project" value="TreeGrafter"/>
</dbReference>
<feature type="region of interest" description="Disordered" evidence="6">
    <location>
        <begin position="1"/>
        <end position="32"/>
    </location>
</feature>
<dbReference type="PANTHER" id="PTHR16557:SF2">
    <property type="entry name" value="NUCLEIC ACID DIOXYGENASE ALKBH1"/>
    <property type="match status" value="1"/>
</dbReference>
<evidence type="ECO:0000313" key="9">
    <source>
        <dbReference type="Proteomes" id="UP000605846"/>
    </source>
</evidence>
<comment type="caution">
    <text evidence="8">The sequence shown here is derived from an EMBL/GenBank/DDBJ whole genome shotgun (WGS) entry which is preliminary data.</text>
</comment>
<dbReference type="OrthoDB" id="6614653at2759"/>
<dbReference type="EMBL" id="JABAYA010000034">
    <property type="protein sequence ID" value="KAF7728620.1"/>
    <property type="molecule type" value="Genomic_DNA"/>
</dbReference>
<gene>
    <name evidence="8" type="ORF">EC973_005847</name>
</gene>
<dbReference type="SUPFAM" id="SSF51197">
    <property type="entry name" value="Clavaminate synthase-like"/>
    <property type="match status" value="1"/>
</dbReference>
<feature type="domain" description="Alpha-ketoglutarate-dependent dioxygenase AlkB-like" evidence="7">
    <location>
        <begin position="217"/>
        <end position="314"/>
    </location>
</feature>
<dbReference type="Proteomes" id="UP000605846">
    <property type="component" value="Unassembled WGS sequence"/>
</dbReference>
<evidence type="ECO:0000256" key="5">
    <source>
        <dbReference type="PIRSR" id="PIRSR604574-2"/>
    </source>
</evidence>
<dbReference type="InterPro" id="IPR027450">
    <property type="entry name" value="AlkB-like"/>
</dbReference>
<dbReference type="Pfam" id="PF13532">
    <property type="entry name" value="2OG-FeII_Oxy_2"/>
    <property type="match status" value="1"/>
</dbReference>
<keyword evidence="1 5" id="KW-0479">Metal-binding</keyword>
<keyword evidence="9" id="KW-1185">Reference proteome</keyword>